<comment type="caution">
    <text evidence="1">The sequence shown here is derived from an EMBL/GenBank/DDBJ whole genome shotgun (WGS) entry which is preliminary data.</text>
</comment>
<reference evidence="1" key="1">
    <citation type="journal article" date="2015" name="Nature">
        <title>Complex archaea that bridge the gap between prokaryotes and eukaryotes.</title>
        <authorList>
            <person name="Spang A."/>
            <person name="Saw J.H."/>
            <person name="Jorgensen S.L."/>
            <person name="Zaremba-Niedzwiedzka K."/>
            <person name="Martijn J."/>
            <person name="Lind A.E."/>
            <person name="van Eijk R."/>
            <person name="Schleper C."/>
            <person name="Guy L."/>
            <person name="Ettema T.J."/>
        </authorList>
    </citation>
    <scope>NUCLEOTIDE SEQUENCE</scope>
</reference>
<sequence length="248" mass="26786">MPTTGTQFVAQALKEIQVLDPEASVSGTRLEDGILAGTHMIGSWGTQRLFVRGVTRSVYSLVSDQDSYTIGDGGNFDQNYPESIVNWSVIPDDDATDVVEIVQGRPLTWDQWQAISVKSTTVSYPTRMWYDRAYSSGLGNCLFYPVPDNGDVDVVLYGRVPQITSLVAGTSYDLPPGYDLAIVKNLALQLVPRYGAAAVVSPLLEKQATDALAVIKIANAIAVEAPIRAEFLFGRGRGRANVKTGVGI</sequence>
<protein>
    <submittedName>
        <fullName evidence="1">Uncharacterized protein</fullName>
    </submittedName>
</protein>
<organism evidence="1">
    <name type="scientific">marine sediment metagenome</name>
    <dbReference type="NCBI Taxonomy" id="412755"/>
    <lineage>
        <taxon>unclassified sequences</taxon>
        <taxon>metagenomes</taxon>
        <taxon>ecological metagenomes</taxon>
    </lineage>
</organism>
<evidence type="ECO:0000313" key="1">
    <source>
        <dbReference type="EMBL" id="KKL67380.1"/>
    </source>
</evidence>
<dbReference type="Gene3D" id="1.10.3230.20">
    <property type="entry name" value="P22 tail accessory factor (Gp4)"/>
    <property type="match status" value="1"/>
</dbReference>
<dbReference type="InterPro" id="IPR038258">
    <property type="entry name" value="Gp4_sf"/>
</dbReference>
<accession>A0A0F9GD55</accession>
<dbReference type="EMBL" id="LAZR01026877">
    <property type="protein sequence ID" value="KKL67380.1"/>
    <property type="molecule type" value="Genomic_DNA"/>
</dbReference>
<dbReference type="AlphaFoldDB" id="A0A0F9GD55"/>
<name>A0A0F9GD55_9ZZZZ</name>
<gene>
    <name evidence="1" type="ORF">LCGC14_2135560</name>
</gene>
<proteinExistence type="predicted"/>